<dbReference type="Gene3D" id="1.10.1740.10">
    <property type="match status" value="1"/>
</dbReference>
<accession>A0ABX1GEM7</accession>
<organism evidence="8 9">
    <name type="scientific">Spongiibacter thalassae</name>
    <dbReference type="NCBI Taxonomy" id="2721624"/>
    <lineage>
        <taxon>Bacteria</taxon>
        <taxon>Pseudomonadati</taxon>
        <taxon>Pseudomonadota</taxon>
        <taxon>Gammaproteobacteria</taxon>
        <taxon>Cellvibrionales</taxon>
        <taxon>Spongiibacteraceae</taxon>
        <taxon>Spongiibacter</taxon>
    </lineage>
</organism>
<dbReference type="PANTHER" id="PTHR43133:SF8">
    <property type="entry name" value="RNA POLYMERASE SIGMA FACTOR HI_1459-RELATED"/>
    <property type="match status" value="1"/>
</dbReference>
<keyword evidence="9" id="KW-1185">Reference proteome</keyword>
<evidence type="ECO:0000259" key="6">
    <source>
        <dbReference type="Pfam" id="PF04542"/>
    </source>
</evidence>
<keyword evidence="4" id="KW-0238">DNA-binding</keyword>
<reference evidence="8 9" key="1">
    <citation type="submission" date="2020-04" db="EMBL/GenBank/DDBJ databases">
        <authorList>
            <person name="Yoon J."/>
        </authorList>
    </citation>
    <scope>NUCLEOTIDE SEQUENCE [LARGE SCALE GENOMIC DNA]</scope>
    <source>
        <strain evidence="8 9">KMU-166</strain>
    </source>
</reference>
<evidence type="ECO:0000256" key="3">
    <source>
        <dbReference type="ARBA" id="ARBA00023082"/>
    </source>
</evidence>
<gene>
    <name evidence="8" type="ORF">HCU74_04550</name>
</gene>
<dbReference type="Gene3D" id="1.10.10.10">
    <property type="entry name" value="Winged helix-like DNA-binding domain superfamily/Winged helix DNA-binding domain"/>
    <property type="match status" value="1"/>
</dbReference>
<evidence type="ECO:0000313" key="9">
    <source>
        <dbReference type="Proteomes" id="UP000765845"/>
    </source>
</evidence>
<evidence type="ECO:0000256" key="1">
    <source>
        <dbReference type="ARBA" id="ARBA00010641"/>
    </source>
</evidence>
<evidence type="ECO:0000259" key="7">
    <source>
        <dbReference type="Pfam" id="PF08281"/>
    </source>
</evidence>
<dbReference type="CDD" id="cd06171">
    <property type="entry name" value="Sigma70_r4"/>
    <property type="match status" value="1"/>
</dbReference>
<sequence length="194" mass="21802">MRLGISDAELLERVASGDGRAFGQLAERHSARVLSTAYSVVQSRADAEDICQEVFVRLWKQAPNWQDEAQLSTWLYRVAMNLALNHRQRVQQRMVTGSDEVMRRIGDAPAAPPPIESDPQLLQALGKLPENQRVAMSFRYFQDLSIKQIAQIMDSTPKAVESALGRAKLAMKKMLGEQYAADNDVERENDLSPF</sequence>
<dbReference type="SUPFAM" id="SSF88946">
    <property type="entry name" value="Sigma2 domain of RNA polymerase sigma factors"/>
    <property type="match status" value="1"/>
</dbReference>
<evidence type="ECO:0000256" key="4">
    <source>
        <dbReference type="ARBA" id="ARBA00023125"/>
    </source>
</evidence>
<keyword evidence="3" id="KW-0731">Sigma factor</keyword>
<dbReference type="SUPFAM" id="SSF88659">
    <property type="entry name" value="Sigma3 and sigma4 domains of RNA polymerase sigma factors"/>
    <property type="match status" value="1"/>
</dbReference>
<dbReference type="InterPro" id="IPR036388">
    <property type="entry name" value="WH-like_DNA-bd_sf"/>
</dbReference>
<evidence type="ECO:0000313" key="8">
    <source>
        <dbReference type="EMBL" id="NKI16689.1"/>
    </source>
</evidence>
<comment type="similarity">
    <text evidence="1">Belongs to the sigma-70 factor family. ECF subfamily.</text>
</comment>
<dbReference type="NCBIfam" id="TIGR02937">
    <property type="entry name" value="sigma70-ECF"/>
    <property type="match status" value="1"/>
</dbReference>
<evidence type="ECO:0000256" key="2">
    <source>
        <dbReference type="ARBA" id="ARBA00023015"/>
    </source>
</evidence>
<dbReference type="Pfam" id="PF08281">
    <property type="entry name" value="Sigma70_r4_2"/>
    <property type="match status" value="1"/>
</dbReference>
<dbReference type="InterPro" id="IPR013324">
    <property type="entry name" value="RNA_pol_sigma_r3/r4-like"/>
</dbReference>
<feature type="domain" description="RNA polymerase sigma factor 70 region 4 type 2" evidence="7">
    <location>
        <begin position="120"/>
        <end position="171"/>
    </location>
</feature>
<dbReference type="RefSeq" id="WP_168449247.1">
    <property type="nucleotide sequence ID" value="NZ_JAAWWK010000002.1"/>
</dbReference>
<dbReference type="Proteomes" id="UP000765845">
    <property type="component" value="Unassembled WGS sequence"/>
</dbReference>
<dbReference type="Pfam" id="PF04542">
    <property type="entry name" value="Sigma70_r2"/>
    <property type="match status" value="1"/>
</dbReference>
<evidence type="ECO:0000256" key="5">
    <source>
        <dbReference type="ARBA" id="ARBA00023163"/>
    </source>
</evidence>
<protein>
    <submittedName>
        <fullName evidence="8">Sigma-70 family RNA polymerase sigma factor</fullName>
    </submittedName>
</protein>
<dbReference type="InterPro" id="IPR014284">
    <property type="entry name" value="RNA_pol_sigma-70_dom"/>
</dbReference>
<dbReference type="PANTHER" id="PTHR43133">
    <property type="entry name" value="RNA POLYMERASE ECF-TYPE SIGMA FACTO"/>
    <property type="match status" value="1"/>
</dbReference>
<name>A0ABX1GEM7_9GAMM</name>
<feature type="domain" description="RNA polymerase sigma-70 region 2" evidence="6">
    <location>
        <begin position="25"/>
        <end position="89"/>
    </location>
</feature>
<dbReference type="InterPro" id="IPR013249">
    <property type="entry name" value="RNA_pol_sigma70_r4_t2"/>
</dbReference>
<comment type="caution">
    <text evidence="8">The sequence shown here is derived from an EMBL/GenBank/DDBJ whole genome shotgun (WGS) entry which is preliminary data.</text>
</comment>
<keyword evidence="2" id="KW-0805">Transcription regulation</keyword>
<dbReference type="EMBL" id="JAAWWK010000002">
    <property type="protein sequence ID" value="NKI16689.1"/>
    <property type="molecule type" value="Genomic_DNA"/>
</dbReference>
<dbReference type="InterPro" id="IPR013325">
    <property type="entry name" value="RNA_pol_sigma_r2"/>
</dbReference>
<keyword evidence="5" id="KW-0804">Transcription</keyword>
<dbReference type="InterPro" id="IPR039425">
    <property type="entry name" value="RNA_pol_sigma-70-like"/>
</dbReference>
<dbReference type="InterPro" id="IPR007627">
    <property type="entry name" value="RNA_pol_sigma70_r2"/>
</dbReference>
<proteinExistence type="inferred from homology"/>